<dbReference type="InterPro" id="IPR011701">
    <property type="entry name" value="MFS"/>
</dbReference>
<keyword evidence="4" id="KW-1133">Transmembrane helix</keyword>
<proteinExistence type="predicted"/>
<name>A0AAW0BA40_9AGAR</name>
<evidence type="ECO:0000256" key="4">
    <source>
        <dbReference type="ARBA" id="ARBA00022989"/>
    </source>
</evidence>
<feature type="non-terminal residue" evidence="7">
    <location>
        <position position="1"/>
    </location>
</feature>
<feature type="domain" description="Major facilitator superfamily (MFS) profile" evidence="6">
    <location>
        <begin position="34"/>
        <end position="150"/>
    </location>
</feature>
<dbReference type="InterPro" id="IPR020846">
    <property type="entry name" value="MFS_dom"/>
</dbReference>
<dbReference type="PANTHER" id="PTHR23501:SF191">
    <property type="entry name" value="VACUOLAR BASIC AMINO ACID TRANSPORTER 4"/>
    <property type="match status" value="1"/>
</dbReference>
<dbReference type="GO" id="GO:0005886">
    <property type="term" value="C:plasma membrane"/>
    <property type="evidence" value="ECO:0007669"/>
    <property type="project" value="TreeGrafter"/>
</dbReference>
<dbReference type="InterPro" id="IPR036259">
    <property type="entry name" value="MFS_trans_sf"/>
</dbReference>
<evidence type="ECO:0000256" key="5">
    <source>
        <dbReference type="ARBA" id="ARBA00023136"/>
    </source>
</evidence>
<dbReference type="EMBL" id="JAWWNJ010000037">
    <property type="protein sequence ID" value="KAK7022554.1"/>
    <property type="molecule type" value="Genomic_DNA"/>
</dbReference>
<dbReference type="GO" id="GO:0000329">
    <property type="term" value="C:fungal-type vacuole membrane"/>
    <property type="evidence" value="ECO:0007669"/>
    <property type="project" value="TreeGrafter"/>
</dbReference>
<keyword evidence="3" id="KW-0812">Transmembrane</keyword>
<feature type="non-terminal residue" evidence="7">
    <location>
        <position position="150"/>
    </location>
</feature>
<dbReference type="Proteomes" id="UP001362999">
    <property type="component" value="Unassembled WGS sequence"/>
</dbReference>
<evidence type="ECO:0000256" key="1">
    <source>
        <dbReference type="ARBA" id="ARBA00004127"/>
    </source>
</evidence>
<evidence type="ECO:0000256" key="3">
    <source>
        <dbReference type="ARBA" id="ARBA00022692"/>
    </source>
</evidence>
<accession>A0AAW0BA40</accession>
<dbReference type="GO" id="GO:0012505">
    <property type="term" value="C:endomembrane system"/>
    <property type="evidence" value="ECO:0007669"/>
    <property type="project" value="UniProtKB-SubCell"/>
</dbReference>
<dbReference type="SUPFAM" id="SSF103473">
    <property type="entry name" value="MFS general substrate transporter"/>
    <property type="match status" value="1"/>
</dbReference>
<evidence type="ECO:0000313" key="8">
    <source>
        <dbReference type="Proteomes" id="UP001362999"/>
    </source>
</evidence>
<keyword evidence="5" id="KW-0472">Membrane</keyword>
<keyword evidence="2" id="KW-0813">Transport</keyword>
<sequence length="150" mass="16657">TERDPLIRQPTVYTNADGASRDEPEIKRRLGPLEISASNRRGILAGIWLGTWGEHDRSSYRYVFVNIDGLASFQVMPSISSEFQKFHLASWLGTAYLLARCTFTPLYGRLSNVMGRRGANSTAIAFAAIGTIMCGLSRNIESLIAARFVR</sequence>
<evidence type="ECO:0000259" key="6">
    <source>
        <dbReference type="PROSITE" id="PS50850"/>
    </source>
</evidence>
<dbReference type="PANTHER" id="PTHR23501">
    <property type="entry name" value="MAJOR FACILITATOR SUPERFAMILY"/>
    <property type="match status" value="1"/>
</dbReference>
<organism evidence="7 8">
    <name type="scientific">Favolaschia claudopus</name>
    <dbReference type="NCBI Taxonomy" id="2862362"/>
    <lineage>
        <taxon>Eukaryota</taxon>
        <taxon>Fungi</taxon>
        <taxon>Dikarya</taxon>
        <taxon>Basidiomycota</taxon>
        <taxon>Agaricomycotina</taxon>
        <taxon>Agaricomycetes</taxon>
        <taxon>Agaricomycetidae</taxon>
        <taxon>Agaricales</taxon>
        <taxon>Marasmiineae</taxon>
        <taxon>Mycenaceae</taxon>
        <taxon>Favolaschia</taxon>
    </lineage>
</organism>
<gene>
    <name evidence="7" type="ORF">R3P38DRAFT_2417604</name>
</gene>
<dbReference type="GO" id="GO:0015174">
    <property type="term" value="F:basic amino acid transmembrane transporter activity"/>
    <property type="evidence" value="ECO:0007669"/>
    <property type="project" value="TreeGrafter"/>
</dbReference>
<keyword evidence="8" id="KW-1185">Reference proteome</keyword>
<comment type="caution">
    <text evidence="7">The sequence shown here is derived from an EMBL/GenBank/DDBJ whole genome shotgun (WGS) entry which is preliminary data.</text>
</comment>
<dbReference type="Pfam" id="PF07690">
    <property type="entry name" value="MFS_1"/>
    <property type="match status" value="1"/>
</dbReference>
<reference evidence="7 8" key="1">
    <citation type="journal article" date="2024" name="J Genomics">
        <title>Draft genome sequencing and assembly of Favolaschia claudopus CIRM-BRFM 2984 isolated from oak limbs.</title>
        <authorList>
            <person name="Navarro D."/>
            <person name="Drula E."/>
            <person name="Chaduli D."/>
            <person name="Cazenave R."/>
            <person name="Ahrendt S."/>
            <person name="Wang J."/>
            <person name="Lipzen A."/>
            <person name="Daum C."/>
            <person name="Barry K."/>
            <person name="Grigoriev I.V."/>
            <person name="Favel A."/>
            <person name="Rosso M.N."/>
            <person name="Martin F."/>
        </authorList>
    </citation>
    <scope>NUCLEOTIDE SEQUENCE [LARGE SCALE GENOMIC DNA]</scope>
    <source>
        <strain evidence="7 8">CIRM-BRFM 2984</strain>
    </source>
</reference>
<dbReference type="PROSITE" id="PS50850">
    <property type="entry name" value="MFS"/>
    <property type="match status" value="1"/>
</dbReference>
<dbReference type="AlphaFoldDB" id="A0AAW0BA40"/>
<protein>
    <recommendedName>
        <fullName evidence="6">Major facilitator superfamily (MFS) profile domain-containing protein</fullName>
    </recommendedName>
</protein>
<evidence type="ECO:0000256" key="2">
    <source>
        <dbReference type="ARBA" id="ARBA00022448"/>
    </source>
</evidence>
<evidence type="ECO:0000313" key="7">
    <source>
        <dbReference type="EMBL" id="KAK7022554.1"/>
    </source>
</evidence>
<comment type="subcellular location">
    <subcellularLocation>
        <location evidence="1">Endomembrane system</location>
        <topology evidence="1">Multi-pass membrane protein</topology>
    </subcellularLocation>
</comment>
<dbReference type="Gene3D" id="1.20.1250.20">
    <property type="entry name" value="MFS general substrate transporter like domains"/>
    <property type="match status" value="1"/>
</dbReference>